<dbReference type="InterPro" id="IPR014001">
    <property type="entry name" value="Helicase_ATP-bd"/>
</dbReference>
<dbReference type="Gene3D" id="3.40.50.300">
    <property type="entry name" value="P-loop containing nucleotide triphosphate hydrolases"/>
    <property type="match status" value="2"/>
</dbReference>
<dbReference type="GO" id="GO:0003676">
    <property type="term" value="F:nucleic acid binding"/>
    <property type="evidence" value="ECO:0007669"/>
    <property type="project" value="InterPro"/>
</dbReference>
<evidence type="ECO:0000259" key="6">
    <source>
        <dbReference type="PROSITE" id="PS51192"/>
    </source>
</evidence>
<dbReference type="InterPro" id="IPR011545">
    <property type="entry name" value="DEAD/DEAH_box_helicase_dom"/>
</dbReference>
<evidence type="ECO:0000313" key="9">
    <source>
        <dbReference type="Proteomes" id="UP000291236"/>
    </source>
</evidence>
<feature type="domain" description="Helicase C-terminal" evidence="7">
    <location>
        <begin position="269"/>
        <end position="421"/>
    </location>
</feature>
<organism evidence="8 9">
    <name type="scientific">Fluviispira sanaruensis</name>
    <dbReference type="NCBI Taxonomy" id="2493639"/>
    <lineage>
        <taxon>Bacteria</taxon>
        <taxon>Pseudomonadati</taxon>
        <taxon>Bdellovibrionota</taxon>
        <taxon>Oligoflexia</taxon>
        <taxon>Silvanigrellales</taxon>
        <taxon>Silvanigrellaceae</taxon>
        <taxon>Fluviispira</taxon>
    </lineage>
</organism>
<dbReference type="Pfam" id="PF03880">
    <property type="entry name" value="DbpA"/>
    <property type="match status" value="1"/>
</dbReference>
<dbReference type="Gene3D" id="3.30.70.330">
    <property type="match status" value="1"/>
</dbReference>
<dbReference type="InterPro" id="IPR001650">
    <property type="entry name" value="Helicase_C-like"/>
</dbReference>
<dbReference type="GO" id="GO:0016787">
    <property type="term" value="F:hydrolase activity"/>
    <property type="evidence" value="ECO:0007669"/>
    <property type="project" value="UniProtKB-KW"/>
</dbReference>
<protein>
    <submittedName>
        <fullName evidence="8">RNA helicase</fullName>
    </submittedName>
</protein>
<dbReference type="PANTHER" id="PTHR47959:SF1">
    <property type="entry name" value="ATP-DEPENDENT RNA HELICASE DBPA"/>
    <property type="match status" value="1"/>
</dbReference>
<keyword evidence="1" id="KW-0547">Nucleotide-binding</keyword>
<keyword evidence="9" id="KW-1185">Reference proteome</keyword>
<name>A0A4P2VRU2_FLUSA</name>
<dbReference type="SUPFAM" id="SSF52540">
    <property type="entry name" value="P-loop containing nucleoside triphosphate hydrolases"/>
    <property type="match status" value="1"/>
</dbReference>
<dbReference type="CDD" id="cd00268">
    <property type="entry name" value="DEADc"/>
    <property type="match status" value="1"/>
</dbReference>
<dbReference type="GO" id="GO:0005829">
    <property type="term" value="C:cytosol"/>
    <property type="evidence" value="ECO:0007669"/>
    <property type="project" value="TreeGrafter"/>
</dbReference>
<dbReference type="CDD" id="cd18787">
    <property type="entry name" value="SF2_C_DEAD"/>
    <property type="match status" value="1"/>
</dbReference>
<dbReference type="PROSITE" id="PS51192">
    <property type="entry name" value="HELICASE_ATP_BIND_1"/>
    <property type="match status" value="1"/>
</dbReference>
<keyword evidence="2" id="KW-0378">Hydrolase</keyword>
<reference evidence="8 9" key="1">
    <citation type="submission" date="2018-12" db="EMBL/GenBank/DDBJ databases">
        <title>Rubrispira sanarue gen. nov., sp., nov., a member of the order Silvanigrellales, isolated from a brackish lake in Hamamatsu Japan.</title>
        <authorList>
            <person name="Maejima Y."/>
            <person name="Iino T."/>
            <person name="Muraguchi Y."/>
            <person name="Fukuda K."/>
            <person name="Nojiri H."/>
            <person name="Ohkuma M."/>
            <person name="Moriuchi R."/>
            <person name="Dohra H."/>
            <person name="Kimbara K."/>
            <person name="Shintani M."/>
        </authorList>
    </citation>
    <scope>NUCLEOTIDE SEQUENCE [LARGE SCALE GENOMIC DNA]</scope>
    <source>
        <strain evidence="8 9">RF1110005</strain>
    </source>
</reference>
<dbReference type="InterPro" id="IPR005580">
    <property type="entry name" value="DbpA/CsdA_RNA-bd_dom"/>
</dbReference>
<dbReference type="GO" id="GO:0005524">
    <property type="term" value="F:ATP binding"/>
    <property type="evidence" value="ECO:0007669"/>
    <property type="project" value="UniProtKB-KW"/>
</dbReference>
<dbReference type="PANTHER" id="PTHR47959">
    <property type="entry name" value="ATP-DEPENDENT RNA HELICASE RHLE-RELATED"/>
    <property type="match status" value="1"/>
</dbReference>
<dbReference type="GO" id="GO:0003724">
    <property type="term" value="F:RNA helicase activity"/>
    <property type="evidence" value="ECO:0007669"/>
    <property type="project" value="TreeGrafter"/>
</dbReference>
<dbReference type="SMART" id="SM00487">
    <property type="entry name" value="DEXDc"/>
    <property type="match status" value="1"/>
</dbReference>
<dbReference type="Proteomes" id="UP000291236">
    <property type="component" value="Chromosome"/>
</dbReference>
<evidence type="ECO:0000256" key="5">
    <source>
        <dbReference type="ARBA" id="ARBA00038437"/>
    </source>
</evidence>
<evidence type="ECO:0000256" key="4">
    <source>
        <dbReference type="ARBA" id="ARBA00022840"/>
    </source>
</evidence>
<dbReference type="AlphaFoldDB" id="A0A4P2VRU2"/>
<dbReference type="SMART" id="SM00490">
    <property type="entry name" value="HELICc"/>
    <property type="match status" value="1"/>
</dbReference>
<keyword evidence="3 8" id="KW-0347">Helicase</keyword>
<comment type="similarity">
    <text evidence="5">Belongs to the DEAD box helicase family.</text>
</comment>
<dbReference type="RefSeq" id="WP_130605905.1">
    <property type="nucleotide sequence ID" value="NZ_AP019368.1"/>
</dbReference>
<dbReference type="Pfam" id="PF00270">
    <property type="entry name" value="DEAD"/>
    <property type="match status" value="1"/>
</dbReference>
<dbReference type="EMBL" id="AP019368">
    <property type="protein sequence ID" value="BBH51915.1"/>
    <property type="molecule type" value="Genomic_DNA"/>
</dbReference>
<evidence type="ECO:0000259" key="7">
    <source>
        <dbReference type="PROSITE" id="PS51194"/>
    </source>
</evidence>
<dbReference type="KEGG" id="sbf:JCM31447_03440"/>
<accession>A0A4P2VRU2</accession>
<dbReference type="Pfam" id="PF00271">
    <property type="entry name" value="Helicase_C"/>
    <property type="match status" value="1"/>
</dbReference>
<proteinExistence type="inferred from homology"/>
<gene>
    <name evidence="8" type="ORF">JCM31447_03440</name>
</gene>
<evidence type="ECO:0000313" key="8">
    <source>
        <dbReference type="EMBL" id="BBH51915.1"/>
    </source>
</evidence>
<keyword evidence="4" id="KW-0067">ATP-binding</keyword>
<evidence type="ECO:0000256" key="3">
    <source>
        <dbReference type="ARBA" id="ARBA00022806"/>
    </source>
</evidence>
<dbReference type="InterPro" id="IPR012677">
    <property type="entry name" value="Nucleotide-bd_a/b_plait_sf"/>
</dbReference>
<sequence>MQPFNSKASEIHSEAFFCVIHLNKVHINMNSNHSFFANYLEHLSITNLTDIQTVCMQPMLDGKSVFGLAPTGSGKTLAFVLPLLLKVDCQLRDQQVLILVPTRELGNQIASVANKVAQAISKIDGKNILVRTVFGGTPISSQIEEVSKNPHVLIATPGRIFDLLERNALDLLKLKSLILDEADIMVGMGFSDQVEAICDFLPENLQVGLFSATKNDKVTHLEKLLLGNNDYLNADVEKVENKTGEQKFHDSEILHQYISVGNKETKYQYLVKFLKNCEKASHIGKGIIFCHTRETSHQLAESLKNEGFSADALSGELGQVHRNSIMRNFKNGSLKYLVATNIAGRGIDVAKLSLVIHYDIPYTQDEYIHRSGRTGRAGHSGLALALCEQKVQGYYLNLMKELSLKASEFDKSFFQNTKNVDEIKEVDFSYNEKIKFSKIHINKGKQDKIRPGDILGAFIQELSLAKEDIGNIFIFNNFTHVEINTSKVELAKKKNFKVKNLQVKITDAK</sequence>
<dbReference type="PROSITE" id="PS51194">
    <property type="entry name" value="HELICASE_CTER"/>
    <property type="match status" value="1"/>
</dbReference>
<evidence type="ECO:0000256" key="2">
    <source>
        <dbReference type="ARBA" id="ARBA00022801"/>
    </source>
</evidence>
<dbReference type="InterPro" id="IPR027417">
    <property type="entry name" value="P-loop_NTPase"/>
</dbReference>
<evidence type="ECO:0000256" key="1">
    <source>
        <dbReference type="ARBA" id="ARBA00022741"/>
    </source>
</evidence>
<dbReference type="InterPro" id="IPR050079">
    <property type="entry name" value="DEAD_box_RNA_helicase"/>
</dbReference>
<feature type="domain" description="Helicase ATP-binding" evidence="6">
    <location>
        <begin position="56"/>
        <end position="232"/>
    </location>
</feature>
<dbReference type="InterPro" id="IPR044742">
    <property type="entry name" value="DEAD/DEAH_RhlB"/>
</dbReference>